<feature type="region of interest" description="Disordered" evidence="1">
    <location>
        <begin position="57"/>
        <end position="99"/>
    </location>
</feature>
<feature type="compositionally biased region" description="Polar residues" evidence="1">
    <location>
        <begin position="139"/>
        <end position="150"/>
    </location>
</feature>
<feature type="region of interest" description="Disordered" evidence="1">
    <location>
        <begin position="112"/>
        <end position="322"/>
    </location>
</feature>
<feature type="compositionally biased region" description="Polar residues" evidence="1">
    <location>
        <begin position="679"/>
        <end position="717"/>
    </location>
</feature>
<feature type="compositionally biased region" description="Low complexity" evidence="1">
    <location>
        <begin position="838"/>
        <end position="854"/>
    </location>
</feature>
<reference evidence="3 4" key="1">
    <citation type="submission" date="2015-04" db="EMBL/GenBank/DDBJ databases">
        <title>Complete genome sequence of Schizopora paradoxa KUC8140, a cosmopolitan wood degrader in East Asia.</title>
        <authorList>
            <consortium name="DOE Joint Genome Institute"/>
            <person name="Min B."/>
            <person name="Park H."/>
            <person name="Jang Y."/>
            <person name="Kim J.-J."/>
            <person name="Kim K.H."/>
            <person name="Pangilinan J."/>
            <person name="Lipzen A."/>
            <person name="Riley R."/>
            <person name="Grigoriev I.V."/>
            <person name="Spatafora J.W."/>
            <person name="Choi I.-G."/>
        </authorList>
    </citation>
    <scope>NUCLEOTIDE SEQUENCE [LARGE SCALE GENOMIC DNA]</scope>
    <source>
        <strain evidence="3 4">KUC8140</strain>
    </source>
</reference>
<keyword evidence="2" id="KW-0732">Signal</keyword>
<dbReference type="AlphaFoldDB" id="A0A0H2RV38"/>
<dbReference type="InParanoid" id="A0A0H2RV38"/>
<feature type="compositionally biased region" description="Low complexity" evidence="1">
    <location>
        <begin position="964"/>
        <end position="997"/>
    </location>
</feature>
<feature type="compositionally biased region" description="Low complexity" evidence="1">
    <location>
        <begin position="212"/>
        <end position="227"/>
    </location>
</feature>
<feature type="compositionally biased region" description="Acidic residues" evidence="1">
    <location>
        <begin position="112"/>
        <end position="123"/>
    </location>
</feature>
<feature type="region of interest" description="Disordered" evidence="1">
    <location>
        <begin position="604"/>
        <end position="719"/>
    </location>
</feature>
<proteinExistence type="predicted"/>
<feature type="compositionally biased region" description="Polar residues" evidence="1">
    <location>
        <begin position="1148"/>
        <end position="1160"/>
    </location>
</feature>
<feature type="compositionally biased region" description="Low complexity" evidence="1">
    <location>
        <begin position="265"/>
        <end position="283"/>
    </location>
</feature>
<feature type="compositionally biased region" description="Low complexity" evidence="1">
    <location>
        <begin position="1077"/>
        <end position="1094"/>
    </location>
</feature>
<feature type="compositionally biased region" description="Polar residues" evidence="1">
    <location>
        <begin position="1100"/>
        <end position="1123"/>
    </location>
</feature>
<name>A0A0H2RV38_9AGAM</name>
<organism evidence="3 4">
    <name type="scientific">Schizopora paradoxa</name>
    <dbReference type="NCBI Taxonomy" id="27342"/>
    <lineage>
        <taxon>Eukaryota</taxon>
        <taxon>Fungi</taxon>
        <taxon>Dikarya</taxon>
        <taxon>Basidiomycota</taxon>
        <taxon>Agaricomycotina</taxon>
        <taxon>Agaricomycetes</taxon>
        <taxon>Hymenochaetales</taxon>
        <taxon>Schizoporaceae</taxon>
        <taxon>Schizopora</taxon>
    </lineage>
</organism>
<feature type="compositionally biased region" description="Polar residues" evidence="1">
    <location>
        <begin position="525"/>
        <end position="549"/>
    </location>
</feature>
<evidence type="ECO:0000256" key="1">
    <source>
        <dbReference type="SAM" id="MobiDB-lite"/>
    </source>
</evidence>
<dbReference type="OrthoDB" id="2530523at2759"/>
<dbReference type="STRING" id="27342.A0A0H2RV38"/>
<feature type="signal peptide" evidence="2">
    <location>
        <begin position="1"/>
        <end position="30"/>
    </location>
</feature>
<dbReference type="Proteomes" id="UP000053477">
    <property type="component" value="Unassembled WGS sequence"/>
</dbReference>
<keyword evidence="4" id="KW-1185">Reference proteome</keyword>
<feature type="compositionally biased region" description="Polar residues" evidence="1">
    <location>
        <begin position="812"/>
        <end position="834"/>
    </location>
</feature>
<feature type="compositionally biased region" description="Gly residues" evidence="1">
    <location>
        <begin position="1046"/>
        <end position="1057"/>
    </location>
</feature>
<feature type="compositionally biased region" description="Basic and acidic residues" evidence="1">
    <location>
        <begin position="239"/>
        <end position="249"/>
    </location>
</feature>
<feature type="compositionally biased region" description="Polar residues" evidence="1">
    <location>
        <begin position="855"/>
        <end position="866"/>
    </location>
</feature>
<feature type="region of interest" description="Disordered" evidence="1">
    <location>
        <begin position="812"/>
        <end position="912"/>
    </location>
</feature>
<gene>
    <name evidence="3" type="ORF">SCHPADRAFT_995596</name>
</gene>
<feature type="compositionally biased region" description="Basic and acidic residues" evidence="1">
    <location>
        <begin position="62"/>
        <end position="71"/>
    </location>
</feature>
<dbReference type="EMBL" id="KQ085925">
    <property type="protein sequence ID" value="KLO15714.1"/>
    <property type="molecule type" value="Genomic_DNA"/>
</dbReference>
<feature type="compositionally biased region" description="Low complexity" evidence="1">
    <location>
        <begin position="73"/>
        <end position="89"/>
    </location>
</feature>
<feature type="compositionally biased region" description="Polar residues" evidence="1">
    <location>
        <begin position="158"/>
        <end position="195"/>
    </location>
</feature>
<feature type="region of interest" description="Disordered" evidence="1">
    <location>
        <begin position="1077"/>
        <end position="1192"/>
    </location>
</feature>
<feature type="region of interest" description="Disordered" evidence="1">
    <location>
        <begin position="964"/>
        <end position="1063"/>
    </location>
</feature>
<feature type="compositionally biased region" description="Low complexity" evidence="1">
    <location>
        <begin position="291"/>
        <end position="317"/>
    </location>
</feature>
<sequence>MLQNPINERRTPLIVILCLSYLAVATPVNAKVDGAFDDYNPDTAELDVTSWLAVSSGGTEGEIGKEGDTGKLVEGVEGSENSEGSGVMVNAPSENQDQEGAQNANFDDVFNIDDFGETNEYGDEAGMGDMTDRFPASAFESNNAGSTTPSALGGDFTLVSSGDDNNQASNVEASSNQSPPNDTQAQEDTVSVHNSPSDDKEQKPETSLLDQNSPLSELSPLPSHNNSIDMDQENENDDADMKTKAKSRDTSPLSPASSRPPPSSPGATSSSKTQSLTSLGSKSNHVNAVAGPSSSQVGVPPPLSSASSTSATMSPTSKRAEADRKIRTVLEVNAELFSICMAFYSKGILKGPEPEQFSRRLKENLTWLASQADKQSDSLGSEIQLPELTPPTMSVTSIELPSLEKLYSLYAQFPVIFARDIMRRERKSMMGPQSSMNSSTSNLALNTPSPLSAPTQAIGLRNNTESPVSGISTKRDRPEGEGESGSPSPAHKRRDTGEGKSSQNNMMPPPPPPSAASSTGLGDPSQHQQQASNSGLNLGSVGQLSQHGGLSSMGPGLFPSGQNAHSNGLGDLSATGLFSQNTGSVTNVAGSPGGLDARQMQLRMQMGRMSQQQQHQASQLLSQGMGMPSQQQMPPQMQLQNAQSQQSMIPHAARQQEISLGSSVSQSSPPPLGGPNGMPQHQGSAQLQSPAPGQVSPTMALQMPSNNGVAPGQQSGMGYTPPVLDPATLQQIRQHGTTAIQGLQMLQTPNHPLVKRLLQHIPNLAQYPVLDQIRQLIILQQKMTAMVQQIQNQGMWLQQQQFHTHQMNTQYNISQKGNPSMQQNSPYGSNNMPNAGNPMRPSMQQQQQPVQMQQISLGSQMPQQGNADGMSFPNVSMARPVSGGSNPMGGNPGGNAQNSMHLGLPGSLSHLDPQQRRPLLVQQTQQFAQRGGMQQPAMQPGMMNPQMLAAQQQQRPPDLQRFALAQAQAQAQRQTSPLNPNAGPGSPAVGSSSTGPGDIQPNYPPGMQSNSLQGSVPGIARSSRSPSVTDMGAPRLSGGPSVMQGMGMGMGLPGQQGQGQLSNDEYQRQLAYLASQRKVQQQQAPQNPQSQLQQLGPTAWPQQQASNFAYGQQGQPGSASSWSPMGFQQQQGFQHAASPTGGMRHATPDQSGVARQSSSTPAPNPMAMSMQQQSQSPVVPDSGFDMVNWGSG</sequence>
<accession>A0A0H2RV38</accession>
<feature type="compositionally biased region" description="Polar residues" evidence="1">
    <location>
        <begin position="431"/>
        <end position="472"/>
    </location>
</feature>
<evidence type="ECO:0000256" key="2">
    <source>
        <dbReference type="SAM" id="SignalP"/>
    </source>
</evidence>
<evidence type="ECO:0000313" key="3">
    <source>
        <dbReference type="EMBL" id="KLO15714.1"/>
    </source>
</evidence>
<feature type="chain" id="PRO_5005202151" evidence="2">
    <location>
        <begin position="31"/>
        <end position="1192"/>
    </location>
</feature>
<feature type="region of interest" description="Disordered" evidence="1">
    <location>
        <begin position="428"/>
        <end position="565"/>
    </location>
</feature>
<feature type="compositionally biased region" description="Low complexity" evidence="1">
    <location>
        <begin position="1165"/>
        <end position="1177"/>
    </location>
</feature>
<evidence type="ECO:0000313" key="4">
    <source>
        <dbReference type="Proteomes" id="UP000053477"/>
    </source>
</evidence>
<feature type="compositionally biased region" description="Low complexity" evidence="1">
    <location>
        <begin position="604"/>
        <end position="648"/>
    </location>
</feature>
<protein>
    <submittedName>
        <fullName evidence="3">Uncharacterized protein</fullName>
    </submittedName>
</protein>